<keyword evidence="9" id="KW-1185">Reference proteome</keyword>
<dbReference type="SUPFAM" id="SSF50129">
    <property type="entry name" value="GroES-like"/>
    <property type="match status" value="1"/>
</dbReference>
<protein>
    <submittedName>
        <fullName evidence="8">2-deoxy-scyllo-inosamine dehydrogenase</fullName>
        <ecNumber evidence="8">1.1.1.329</ecNumber>
    </submittedName>
</protein>
<dbReference type="Pfam" id="PF00107">
    <property type="entry name" value="ADH_zinc_N"/>
    <property type="match status" value="1"/>
</dbReference>
<dbReference type="Pfam" id="PF08240">
    <property type="entry name" value="ADH_N"/>
    <property type="match status" value="1"/>
</dbReference>
<organism evidence="8 9">
    <name type="scientific">Polystyrenella longa</name>
    <dbReference type="NCBI Taxonomy" id="2528007"/>
    <lineage>
        <taxon>Bacteria</taxon>
        <taxon>Pseudomonadati</taxon>
        <taxon>Planctomycetota</taxon>
        <taxon>Planctomycetia</taxon>
        <taxon>Planctomycetales</taxon>
        <taxon>Planctomycetaceae</taxon>
        <taxon>Polystyrenella</taxon>
    </lineage>
</organism>
<keyword evidence="5 8" id="KW-0560">Oxidoreductase</keyword>
<dbReference type="RefSeq" id="WP_197440422.1">
    <property type="nucleotide sequence ID" value="NZ_CP036281.1"/>
</dbReference>
<evidence type="ECO:0000256" key="5">
    <source>
        <dbReference type="ARBA" id="ARBA00023002"/>
    </source>
</evidence>
<dbReference type="Gene3D" id="3.90.180.10">
    <property type="entry name" value="Medium-chain alcohol dehydrogenases, catalytic domain"/>
    <property type="match status" value="1"/>
</dbReference>
<gene>
    <name evidence="8" type="primary">neoA</name>
    <name evidence="8" type="ORF">Pla110_02190</name>
</gene>
<dbReference type="SUPFAM" id="SSF51735">
    <property type="entry name" value="NAD(P)-binding Rossmann-fold domains"/>
    <property type="match status" value="1"/>
</dbReference>
<dbReference type="InterPro" id="IPR036291">
    <property type="entry name" value="NAD(P)-bd_dom_sf"/>
</dbReference>
<dbReference type="AlphaFoldDB" id="A0A518CH10"/>
<name>A0A518CH10_9PLAN</name>
<dbReference type="Gene3D" id="3.40.50.720">
    <property type="entry name" value="NAD(P)-binding Rossmann-like Domain"/>
    <property type="match status" value="1"/>
</dbReference>
<feature type="domain" description="Alcohol dehydrogenase-like N-terminal" evidence="7">
    <location>
        <begin position="32"/>
        <end position="130"/>
    </location>
</feature>
<reference evidence="8 9" key="1">
    <citation type="submission" date="2019-02" db="EMBL/GenBank/DDBJ databases">
        <title>Deep-cultivation of Planctomycetes and their phenomic and genomic characterization uncovers novel biology.</title>
        <authorList>
            <person name="Wiegand S."/>
            <person name="Jogler M."/>
            <person name="Boedeker C."/>
            <person name="Pinto D."/>
            <person name="Vollmers J."/>
            <person name="Rivas-Marin E."/>
            <person name="Kohn T."/>
            <person name="Peeters S.H."/>
            <person name="Heuer A."/>
            <person name="Rast P."/>
            <person name="Oberbeckmann S."/>
            <person name="Bunk B."/>
            <person name="Jeske O."/>
            <person name="Meyerdierks A."/>
            <person name="Storesund J.E."/>
            <person name="Kallscheuer N."/>
            <person name="Luecker S."/>
            <person name="Lage O.M."/>
            <person name="Pohl T."/>
            <person name="Merkel B.J."/>
            <person name="Hornburger P."/>
            <person name="Mueller R.-W."/>
            <person name="Bruemmer F."/>
            <person name="Labrenz M."/>
            <person name="Spormann A.M."/>
            <person name="Op den Camp H."/>
            <person name="Overmann J."/>
            <person name="Amann R."/>
            <person name="Jetten M.S.M."/>
            <person name="Mascher T."/>
            <person name="Medema M.H."/>
            <person name="Devos D.P."/>
            <person name="Kaster A.-K."/>
            <person name="Ovreas L."/>
            <person name="Rohde M."/>
            <person name="Galperin M.Y."/>
            <person name="Jogler C."/>
        </authorList>
    </citation>
    <scope>NUCLEOTIDE SEQUENCE [LARGE SCALE GENOMIC DNA]</scope>
    <source>
        <strain evidence="8 9">Pla110</strain>
    </source>
</reference>
<keyword evidence="3" id="KW-0479">Metal-binding</keyword>
<evidence type="ECO:0000256" key="3">
    <source>
        <dbReference type="ARBA" id="ARBA00022723"/>
    </source>
</evidence>
<dbReference type="InterPro" id="IPR013149">
    <property type="entry name" value="ADH-like_C"/>
</dbReference>
<evidence type="ECO:0000259" key="6">
    <source>
        <dbReference type="Pfam" id="PF00107"/>
    </source>
</evidence>
<dbReference type="KEGG" id="plon:Pla110_02190"/>
<evidence type="ECO:0000313" key="8">
    <source>
        <dbReference type="EMBL" id="QDU78515.1"/>
    </source>
</evidence>
<comment type="cofactor">
    <cofactor evidence="1">
        <name>Zn(2+)</name>
        <dbReference type="ChEBI" id="CHEBI:29105"/>
    </cofactor>
</comment>
<evidence type="ECO:0000256" key="2">
    <source>
        <dbReference type="ARBA" id="ARBA00008072"/>
    </source>
</evidence>
<dbReference type="InterPro" id="IPR013154">
    <property type="entry name" value="ADH-like_N"/>
</dbReference>
<keyword evidence="4" id="KW-0862">Zinc</keyword>
<dbReference type="PANTHER" id="PTHR43350">
    <property type="entry name" value="NAD-DEPENDENT ALCOHOL DEHYDROGENASE"/>
    <property type="match status" value="1"/>
</dbReference>
<evidence type="ECO:0000256" key="4">
    <source>
        <dbReference type="ARBA" id="ARBA00022833"/>
    </source>
</evidence>
<proteinExistence type="inferred from homology"/>
<dbReference type="GO" id="GO:0046872">
    <property type="term" value="F:metal ion binding"/>
    <property type="evidence" value="ECO:0007669"/>
    <property type="project" value="UniProtKB-KW"/>
</dbReference>
<dbReference type="EMBL" id="CP036281">
    <property type="protein sequence ID" value="QDU78515.1"/>
    <property type="molecule type" value="Genomic_DNA"/>
</dbReference>
<dbReference type="CDD" id="cd08242">
    <property type="entry name" value="MDR_like"/>
    <property type="match status" value="1"/>
</dbReference>
<dbReference type="EC" id="1.1.1.329" evidence="8"/>
<dbReference type="GO" id="GO:0016491">
    <property type="term" value="F:oxidoreductase activity"/>
    <property type="evidence" value="ECO:0007669"/>
    <property type="project" value="UniProtKB-KW"/>
</dbReference>
<accession>A0A518CH10</accession>
<comment type="similarity">
    <text evidence="2">Belongs to the zinc-containing alcohol dehydrogenase family.</text>
</comment>
<sequence length="323" mass="34667">MMRALVLKSGELAYASDYQAAPPTPPSKSSLITVRVLQAGICETDLQLVAGYMGYEGVLGHEFCGIAMEGKYAGQRVVGEINCACGNCEYCQRELGRHCPQRTVIGILNHDGAFADQLYVPEENILPVPDSVPTEEAVFVEPLAAALEILEQIEFNATDRIAILGDGRLGNLCAQVLQQQPGEVIVLGRHQAKLDRLDQLGIAAALADNVLAERQFDYVVDCTGSASGIESALGYVRPRGTIILKTTIAGTQPLNLAPFVIDELTLVGSRCGLFAPALQALEERAIDVRGLIDSRFPLEQGLAAFERASTPGVMKVLLDISDE</sequence>
<evidence type="ECO:0000313" key="9">
    <source>
        <dbReference type="Proteomes" id="UP000317178"/>
    </source>
</evidence>
<feature type="domain" description="Alcohol dehydrogenase-like C-terminal" evidence="6">
    <location>
        <begin position="170"/>
        <end position="274"/>
    </location>
</feature>
<evidence type="ECO:0000256" key="1">
    <source>
        <dbReference type="ARBA" id="ARBA00001947"/>
    </source>
</evidence>
<evidence type="ECO:0000259" key="7">
    <source>
        <dbReference type="Pfam" id="PF08240"/>
    </source>
</evidence>
<dbReference type="Proteomes" id="UP000317178">
    <property type="component" value="Chromosome"/>
</dbReference>
<dbReference type="InterPro" id="IPR011032">
    <property type="entry name" value="GroES-like_sf"/>
</dbReference>
<dbReference type="PANTHER" id="PTHR43350:SF2">
    <property type="entry name" value="GROES-LIKE ZINC-BINDING ALCOHOL DEHYDROGENASE FAMILY PROTEIN"/>
    <property type="match status" value="1"/>
</dbReference>